<evidence type="ECO:0000256" key="4">
    <source>
        <dbReference type="ARBA" id="ARBA00022692"/>
    </source>
</evidence>
<feature type="transmembrane region" description="Helical" evidence="10">
    <location>
        <begin position="418"/>
        <end position="437"/>
    </location>
</feature>
<dbReference type="InterPro" id="IPR003663">
    <property type="entry name" value="Sugar/inositol_transpt"/>
</dbReference>
<dbReference type="GO" id="GO:0016020">
    <property type="term" value="C:membrane"/>
    <property type="evidence" value="ECO:0007669"/>
    <property type="project" value="UniProtKB-SubCell"/>
</dbReference>
<evidence type="ECO:0000256" key="3">
    <source>
        <dbReference type="ARBA" id="ARBA00022448"/>
    </source>
</evidence>
<feature type="transmembrane region" description="Helical" evidence="10">
    <location>
        <begin position="92"/>
        <end position="111"/>
    </location>
</feature>
<comment type="catalytic activity">
    <reaction evidence="7">
        <text>myo-inositol(out) + H(+)(out) = myo-inositol(in) + H(+)(in)</text>
        <dbReference type="Rhea" id="RHEA:60364"/>
        <dbReference type="ChEBI" id="CHEBI:15378"/>
        <dbReference type="ChEBI" id="CHEBI:17268"/>
    </reaction>
</comment>
<evidence type="ECO:0000256" key="8">
    <source>
        <dbReference type="RuleBase" id="RU003346"/>
    </source>
</evidence>
<feature type="transmembrane region" description="Helical" evidence="10">
    <location>
        <begin position="154"/>
        <end position="177"/>
    </location>
</feature>
<keyword evidence="13" id="KW-1185">Reference proteome</keyword>
<dbReference type="NCBIfam" id="TIGR00879">
    <property type="entry name" value="SP"/>
    <property type="match status" value="1"/>
</dbReference>
<feature type="region of interest" description="Disordered" evidence="9">
    <location>
        <begin position="499"/>
        <end position="518"/>
    </location>
</feature>
<feature type="transmembrane region" description="Helical" evidence="10">
    <location>
        <begin position="61"/>
        <end position="80"/>
    </location>
</feature>
<keyword evidence="4 10" id="KW-0812">Transmembrane</keyword>
<dbReference type="InterPro" id="IPR005829">
    <property type="entry name" value="Sugar_transporter_CS"/>
</dbReference>
<dbReference type="EMBL" id="JAEVFJ010000034">
    <property type="protein sequence ID" value="KAH8091809.1"/>
    <property type="molecule type" value="Genomic_DNA"/>
</dbReference>
<proteinExistence type="inferred from homology"/>
<evidence type="ECO:0000256" key="7">
    <source>
        <dbReference type="ARBA" id="ARBA00049119"/>
    </source>
</evidence>
<evidence type="ECO:0000313" key="12">
    <source>
        <dbReference type="EMBL" id="KAH8091809.1"/>
    </source>
</evidence>
<feature type="transmembrane region" description="Helical" evidence="10">
    <location>
        <begin position="315"/>
        <end position="337"/>
    </location>
</feature>
<gene>
    <name evidence="12" type="ORF">BXZ70DRAFT_470117</name>
</gene>
<dbReference type="Gene3D" id="1.20.1250.20">
    <property type="entry name" value="MFS general substrate transporter like domains"/>
    <property type="match status" value="1"/>
</dbReference>
<comment type="subcellular location">
    <subcellularLocation>
        <location evidence="1">Membrane</location>
        <topology evidence="1">Multi-pass membrane protein</topology>
    </subcellularLocation>
</comment>
<feature type="transmembrane region" description="Helical" evidence="10">
    <location>
        <begin position="274"/>
        <end position="290"/>
    </location>
</feature>
<name>A0A8K0UHC0_9AGAR</name>
<dbReference type="PANTHER" id="PTHR48022:SF23">
    <property type="entry name" value="MAJOR FACILITATOR SUPERFAMILY (MFS) PROFILE DOMAIN-CONTAINING PROTEIN"/>
    <property type="match status" value="1"/>
</dbReference>
<feature type="transmembrane region" description="Helical" evidence="10">
    <location>
        <begin position="189"/>
        <end position="208"/>
    </location>
</feature>
<evidence type="ECO:0000256" key="10">
    <source>
        <dbReference type="SAM" id="Phobius"/>
    </source>
</evidence>
<dbReference type="GO" id="GO:0005351">
    <property type="term" value="F:carbohydrate:proton symporter activity"/>
    <property type="evidence" value="ECO:0007669"/>
    <property type="project" value="TreeGrafter"/>
</dbReference>
<dbReference type="InterPro" id="IPR005828">
    <property type="entry name" value="MFS_sugar_transport-like"/>
</dbReference>
<comment type="similarity">
    <text evidence="2 8">Belongs to the major facilitator superfamily. Sugar transporter (TC 2.A.1.1) family.</text>
</comment>
<reference evidence="12" key="1">
    <citation type="journal article" date="2021" name="New Phytol.">
        <title>Evolutionary innovations through gain and loss of genes in the ectomycorrhizal Boletales.</title>
        <authorList>
            <person name="Wu G."/>
            <person name="Miyauchi S."/>
            <person name="Morin E."/>
            <person name="Kuo A."/>
            <person name="Drula E."/>
            <person name="Varga T."/>
            <person name="Kohler A."/>
            <person name="Feng B."/>
            <person name="Cao Y."/>
            <person name="Lipzen A."/>
            <person name="Daum C."/>
            <person name="Hundley H."/>
            <person name="Pangilinan J."/>
            <person name="Johnson J."/>
            <person name="Barry K."/>
            <person name="LaButti K."/>
            <person name="Ng V."/>
            <person name="Ahrendt S."/>
            <person name="Min B."/>
            <person name="Choi I.G."/>
            <person name="Park H."/>
            <person name="Plett J.M."/>
            <person name="Magnuson J."/>
            <person name="Spatafora J.W."/>
            <person name="Nagy L.G."/>
            <person name="Henrissat B."/>
            <person name="Grigoriev I.V."/>
            <person name="Yang Z.L."/>
            <person name="Xu J."/>
            <person name="Martin F.M."/>
        </authorList>
    </citation>
    <scope>NUCLEOTIDE SEQUENCE</scope>
    <source>
        <strain evidence="12">KKN 215</strain>
    </source>
</reference>
<organism evidence="12 13">
    <name type="scientific">Cristinia sonorae</name>
    <dbReference type="NCBI Taxonomy" id="1940300"/>
    <lineage>
        <taxon>Eukaryota</taxon>
        <taxon>Fungi</taxon>
        <taxon>Dikarya</taxon>
        <taxon>Basidiomycota</taxon>
        <taxon>Agaricomycotina</taxon>
        <taxon>Agaricomycetes</taxon>
        <taxon>Agaricomycetidae</taxon>
        <taxon>Agaricales</taxon>
        <taxon>Pleurotineae</taxon>
        <taxon>Stephanosporaceae</taxon>
        <taxon>Cristinia</taxon>
    </lineage>
</organism>
<feature type="domain" description="Major facilitator superfamily (MFS) profile" evidence="11">
    <location>
        <begin position="14"/>
        <end position="472"/>
    </location>
</feature>
<feature type="transmembrane region" description="Helical" evidence="10">
    <location>
        <begin position="344"/>
        <end position="364"/>
    </location>
</feature>
<evidence type="ECO:0000313" key="13">
    <source>
        <dbReference type="Proteomes" id="UP000813824"/>
    </source>
</evidence>
<dbReference type="PANTHER" id="PTHR48022">
    <property type="entry name" value="PLASTIDIC GLUCOSE TRANSPORTER 4"/>
    <property type="match status" value="1"/>
</dbReference>
<dbReference type="Pfam" id="PF00083">
    <property type="entry name" value="Sugar_tr"/>
    <property type="match status" value="1"/>
</dbReference>
<keyword evidence="6 10" id="KW-0472">Membrane</keyword>
<dbReference type="PRINTS" id="PR00171">
    <property type="entry name" value="SUGRTRNSPORT"/>
</dbReference>
<dbReference type="InterPro" id="IPR036259">
    <property type="entry name" value="MFS_trans_sf"/>
</dbReference>
<dbReference type="FunFam" id="1.20.1250.20:FF:000026">
    <property type="entry name" value="MFS quinate transporter QutD"/>
    <property type="match status" value="1"/>
</dbReference>
<evidence type="ECO:0000256" key="6">
    <source>
        <dbReference type="ARBA" id="ARBA00023136"/>
    </source>
</evidence>
<dbReference type="AlphaFoldDB" id="A0A8K0UHC0"/>
<evidence type="ECO:0000259" key="11">
    <source>
        <dbReference type="PROSITE" id="PS50850"/>
    </source>
</evidence>
<dbReference type="PROSITE" id="PS00216">
    <property type="entry name" value="SUGAR_TRANSPORT_1"/>
    <property type="match status" value="1"/>
</dbReference>
<evidence type="ECO:0000256" key="9">
    <source>
        <dbReference type="SAM" id="MobiDB-lite"/>
    </source>
</evidence>
<evidence type="ECO:0000256" key="5">
    <source>
        <dbReference type="ARBA" id="ARBA00022989"/>
    </source>
</evidence>
<evidence type="ECO:0000256" key="2">
    <source>
        <dbReference type="ARBA" id="ARBA00010992"/>
    </source>
</evidence>
<dbReference type="Proteomes" id="UP000813824">
    <property type="component" value="Unassembled WGS sequence"/>
</dbReference>
<feature type="transmembrane region" description="Helical" evidence="10">
    <location>
        <begin position="449"/>
        <end position="469"/>
    </location>
</feature>
<dbReference type="InterPro" id="IPR020846">
    <property type="entry name" value="MFS_dom"/>
</dbReference>
<feature type="transmembrane region" description="Helical" evidence="10">
    <location>
        <begin position="117"/>
        <end position="142"/>
    </location>
</feature>
<sequence>MSVSRFQNIRVYWLAFIVYWGIVLFGYDTGIGGGVVAQPYFKEHFGLLLPDGSVNKKKSDEISGNVVSVLQAGAFFGALGSAPISAKIGRKWTLFAFTMFFTVGAVLQTVAGNGRGIAYIYAGRVLAGVGIGAISAVSPAFVSECSPKEVRGRITGLFQIMVAIGVMISYFVNYGIGIHIHSGTGVWRIPFGFQLVPAGILAFGLLTIKESPRWLASVGRSEEALTNLAYYRRVGPQDDGVRHELAEIEAAIQEEREARVGLGLKEAFFGKGNWPRFVIAIVIFVLQQWGGQNSVNYYAPQIFASIGYTGNANSLLAAGVYGIVKVVATMLFVFFFVESLGRKLSLFISSIGMGTLFFIVGALLKTHPPPTTPGIDPPPASKAMAAMLYIYVCFYSMGWGPLPWVYVSDIFNTRTRHFGLATASASQWLFNFILSKVTPTLVTQLGYKIFLMFGTINIAAMATFSLLIPETKGRSLEEMDIIFGSVQAENRQAQIEKQERVLDNDGASSHSGNRDQKV</sequence>
<evidence type="ECO:0000256" key="1">
    <source>
        <dbReference type="ARBA" id="ARBA00004141"/>
    </source>
</evidence>
<dbReference type="OrthoDB" id="508119at2759"/>
<keyword evidence="5 10" id="KW-1133">Transmembrane helix</keyword>
<keyword evidence="3 8" id="KW-0813">Transport</keyword>
<protein>
    <submittedName>
        <fullName evidence="12">General substrate transporter</fullName>
    </submittedName>
</protein>
<accession>A0A8K0UHC0</accession>
<comment type="caution">
    <text evidence="12">The sequence shown here is derived from an EMBL/GenBank/DDBJ whole genome shotgun (WGS) entry which is preliminary data.</text>
</comment>
<feature type="transmembrane region" description="Helical" evidence="10">
    <location>
        <begin position="384"/>
        <end position="406"/>
    </location>
</feature>
<dbReference type="SUPFAM" id="SSF103473">
    <property type="entry name" value="MFS general substrate transporter"/>
    <property type="match status" value="1"/>
</dbReference>
<dbReference type="InterPro" id="IPR050360">
    <property type="entry name" value="MFS_Sugar_Transporters"/>
</dbReference>
<dbReference type="PROSITE" id="PS00217">
    <property type="entry name" value="SUGAR_TRANSPORT_2"/>
    <property type="match status" value="1"/>
</dbReference>
<dbReference type="PROSITE" id="PS50850">
    <property type="entry name" value="MFS"/>
    <property type="match status" value="1"/>
</dbReference>
<feature type="transmembrane region" description="Helical" evidence="10">
    <location>
        <begin position="12"/>
        <end position="41"/>
    </location>
</feature>